<name>Q2GN72_CHAGB</name>
<dbReference type="InParanoid" id="Q2GN72"/>
<accession>Q2GN72</accession>
<reference evidence="3" key="1">
    <citation type="journal article" date="2015" name="Genome Announc.">
        <title>Draft genome sequence of the cellulolytic fungus Chaetomium globosum.</title>
        <authorList>
            <person name="Cuomo C.A."/>
            <person name="Untereiner W.A."/>
            <person name="Ma L.-J."/>
            <person name="Grabherr M."/>
            <person name="Birren B.W."/>
        </authorList>
    </citation>
    <scope>NUCLEOTIDE SEQUENCE [LARGE SCALE GENOMIC DNA]</scope>
    <source>
        <strain evidence="3">ATCC 6205 / CBS 148.51 / DSM 1962 / NBRC 6347 / NRRL 1970</strain>
    </source>
</reference>
<gene>
    <name evidence="2" type="ORF">CHGG_10582</name>
</gene>
<protein>
    <submittedName>
        <fullName evidence="2">Uncharacterized protein</fullName>
    </submittedName>
</protein>
<dbReference type="GeneID" id="4396720"/>
<dbReference type="Proteomes" id="UP000001056">
    <property type="component" value="Unassembled WGS sequence"/>
</dbReference>
<dbReference type="EMBL" id="CH408035">
    <property type="protein sequence ID" value="EAQ84178.1"/>
    <property type="molecule type" value="Genomic_DNA"/>
</dbReference>
<evidence type="ECO:0000313" key="3">
    <source>
        <dbReference type="Proteomes" id="UP000001056"/>
    </source>
</evidence>
<evidence type="ECO:0000313" key="2">
    <source>
        <dbReference type="EMBL" id="EAQ84178.1"/>
    </source>
</evidence>
<proteinExistence type="predicted"/>
<dbReference type="VEuPathDB" id="FungiDB:CHGG_10582"/>
<feature type="region of interest" description="Disordered" evidence="1">
    <location>
        <begin position="118"/>
        <end position="154"/>
    </location>
</feature>
<organism evidence="2 3">
    <name type="scientific">Chaetomium globosum (strain ATCC 6205 / CBS 148.51 / DSM 1962 / NBRC 6347 / NRRL 1970)</name>
    <name type="common">Soil fungus</name>
    <dbReference type="NCBI Taxonomy" id="306901"/>
    <lineage>
        <taxon>Eukaryota</taxon>
        <taxon>Fungi</taxon>
        <taxon>Dikarya</taxon>
        <taxon>Ascomycota</taxon>
        <taxon>Pezizomycotina</taxon>
        <taxon>Sordariomycetes</taxon>
        <taxon>Sordariomycetidae</taxon>
        <taxon>Sordariales</taxon>
        <taxon>Chaetomiaceae</taxon>
        <taxon>Chaetomium</taxon>
    </lineage>
</organism>
<dbReference type="HOGENOM" id="CLU_1475010_0_0_1"/>
<sequence length="183" mass="19994">MDIRALVNNNKSIHTSPCAQRFYQLLLRGLGRLCLLIIFDGWPTGCLVAYDRCTNTSRVALQGAPDSGKTLHVGRLPDSDRPQSLASHLTHVQETDNARGEEQWKACIKLIGICLRQPPGHQRTSPDGDSLYSMFSPPPTAPRRLGGRSDIPTSATFNKQIAAIQKDATNKAASEKTQSSGQK</sequence>
<dbReference type="AlphaFoldDB" id="Q2GN72"/>
<dbReference type="RefSeq" id="XP_001228509.1">
    <property type="nucleotide sequence ID" value="XM_001228508.1"/>
</dbReference>
<evidence type="ECO:0000256" key="1">
    <source>
        <dbReference type="SAM" id="MobiDB-lite"/>
    </source>
</evidence>
<keyword evidence="3" id="KW-1185">Reference proteome</keyword>